<evidence type="ECO:0000259" key="3">
    <source>
        <dbReference type="PROSITE" id="PS50977"/>
    </source>
</evidence>
<evidence type="ECO:0000313" key="4">
    <source>
        <dbReference type="EMBL" id="KJY62187.1"/>
    </source>
</evidence>
<dbReference type="AlphaFoldDB" id="A0A0F4LTV2"/>
<accession>A0A0F4LTV2</accession>
<keyword evidence="5" id="KW-1185">Reference proteome</keyword>
<dbReference type="STRING" id="303541.JF72_01680"/>
<dbReference type="EMBL" id="JXLG01000003">
    <property type="protein sequence ID" value="KJY62187.1"/>
    <property type="molecule type" value="Genomic_DNA"/>
</dbReference>
<evidence type="ECO:0000256" key="1">
    <source>
        <dbReference type="ARBA" id="ARBA00023125"/>
    </source>
</evidence>
<protein>
    <submittedName>
        <fullName evidence="4">Transcriptional regulator</fullName>
    </submittedName>
</protein>
<organism evidence="4 5">
    <name type="scientific">Lactobacillus apis</name>
    <dbReference type="NCBI Taxonomy" id="303541"/>
    <lineage>
        <taxon>Bacteria</taxon>
        <taxon>Bacillati</taxon>
        <taxon>Bacillota</taxon>
        <taxon>Bacilli</taxon>
        <taxon>Lactobacillales</taxon>
        <taxon>Lactobacillaceae</taxon>
        <taxon>Lactobacillus</taxon>
    </lineage>
</organism>
<dbReference type="Proteomes" id="UP000033682">
    <property type="component" value="Unassembled WGS sequence"/>
</dbReference>
<dbReference type="HOGENOM" id="CLU_069356_45_4_9"/>
<evidence type="ECO:0000313" key="5">
    <source>
        <dbReference type="Proteomes" id="UP000033682"/>
    </source>
</evidence>
<reference evidence="4 5" key="1">
    <citation type="submission" date="2015-01" db="EMBL/GenBank/DDBJ databases">
        <title>Comparative genomics of the lactic acid bacteria isolated from the honey bee gut.</title>
        <authorList>
            <person name="Ellegaard K.M."/>
            <person name="Tamarit D."/>
            <person name="Javelind E."/>
            <person name="Olofsson T."/>
            <person name="Andersson S.G."/>
            <person name="Vasquez A."/>
        </authorList>
    </citation>
    <scope>NUCLEOTIDE SEQUENCE [LARGE SCALE GENOMIC DNA]</scope>
    <source>
        <strain evidence="4 5">Hma11</strain>
    </source>
</reference>
<proteinExistence type="predicted"/>
<keyword evidence="1 2" id="KW-0238">DNA-binding</keyword>
<dbReference type="InterPro" id="IPR009057">
    <property type="entry name" value="Homeodomain-like_sf"/>
</dbReference>
<dbReference type="GO" id="GO:0003677">
    <property type="term" value="F:DNA binding"/>
    <property type="evidence" value="ECO:0007669"/>
    <property type="project" value="UniProtKB-UniRule"/>
</dbReference>
<dbReference type="InterPro" id="IPR001647">
    <property type="entry name" value="HTH_TetR"/>
</dbReference>
<dbReference type="RefSeq" id="WP_046305946.1">
    <property type="nucleotide sequence ID" value="NZ_KQ033999.1"/>
</dbReference>
<dbReference type="SUPFAM" id="SSF46689">
    <property type="entry name" value="Homeodomain-like"/>
    <property type="match status" value="1"/>
</dbReference>
<comment type="caution">
    <text evidence="4">The sequence shown here is derived from an EMBL/GenBank/DDBJ whole genome shotgun (WGS) entry which is preliminary data.</text>
</comment>
<dbReference type="PATRIC" id="fig|303541.3.peg.312"/>
<gene>
    <name evidence="4" type="ORF">JF72_01680</name>
</gene>
<name>A0A0F4LTV2_9LACO</name>
<dbReference type="Gene3D" id="1.10.357.10">
    <property type="entry name" value="Tetracycline Repressor, domain 2"/>
    <property type="match status" value="1"/>
</dbReference>
<dbReference type="PROSITE" id="PS50977">
    <property type="entry name" value="HTH_TETR_2"/>
    <property type="match status" value="1"/>
</dbReference>
<feature type="DNA-binding region" description="H-T-H motif" evidence="2">
    <location>
        <begin position="34"/>
        <end position="53"/>
    </location>
</feature>
<feature type="domain" description="HTH tetR-type" evidence="3">
    <location>
        <begin position="11"/>
        <end position="71"/>
    </location>
</feature>
<sequence length="173" mass="19767">MVKPTFVNLPQDKKEKIAQALLNEFSNHTLAEAQVARIVKEAEIARGAFYKYFEDLSDAYRYLYQLAMKEIHSFVGAPADYQPEIFYQNVVDFINQTQGSKYAKLVKMHMLYNESTVSEPFSQEVLVKLSPQNWSAMVLSHAAIREILAEPAQKELVFSKLKAGLTLLKKETD</sequence>
<evidence type="ECO:0000256" key="2">
    <source>
        <dbReference type="PROSITE-ProRule" id="PRU00335"/>
    </source>
</evidence>